<evidence type="ECO:0000256" key="6">
    <source>
        <dbReference type="ARBA" id="ARBA00023242"/>
    </source>
</evidence>
<evidence type="ECO:0000256" key="7">
    <source>
        <dbReference type="PROSITE-ProRule" id="PRU00042"/>
    </source>
</evidence>
<reference evidence="10" key="1">
    <citation type="journal article" date="2010" name="Science">
        <title>Plasticity of animal genome architecture unmasked by rapid evolution of a pelagic tunicate.</title>
        <authorList>
            <person name="Denoeud F."/>
            <person name="Henriet S."/>
            <person name="Mungpakdee S."/>
            <person name="Aury J.M."/>
            <person name="Da Silva C."/>
            <person name="Brinkmann H."/>
            <person name="Mikhaleva J."/>
            <person name="Olsen L.C."/>
            <person name="Jubin C."/>
            <person name="Canestro C."/>
            <person name="Bouquet J.M."/>
            <person name="Danks G."/>
            <person name="Poulain J."/>
            <person name="Campsteijn C."/>
            <person name="Adamski M."/>
            <person name="Cross I."/>
            <person name="Yadetie F."/>
            <person name="Muffato M."/>
            <person name="Louis A."/>
            <person name="Butcher S."/>
            <person name="Tsagkogeorga G."/>
            <person name="Konrad A."/>
            <person name="Singh S."/>
            <person name="Jensen M.F."/>
            <person name="Cong E.H."/>
            <person name="Eikeseth-Otteraa H."/>
            <person name="Noel B."/>
            <person name="Anthouard V."/>
            <person name="Porcel B.M."/>
            <person name="Kachouri-Lafond R."/>
            <person name="Nishino A."/>
            <person name="Ugolini M."/>
            <person name="Chourrout P."/>
            <person name="Nishida H."/>
            <person name="Aasland R."/>
            <person name="Huzurbazar S."/>
            <person name="Westhof E."/>
            <person name="Delsuc F."/>
            <person name="Lehrach H."/>
            <person name="Reinhardt R."/>
            <person name="Weissenbach J."/>
            <person name="Roy S.W."/>
            <person name="Artiguenave F."/>
            <person name="Postlethwait J.H."/>
            <person name="Manak J.R."/>
            <person name="Thompson E.M."/>
            <person name="Jaillon O."/>
            <person name="Du Pasquier L."/>
            <person name="Boudinot P."/>
            <person name="Liberles D.A."/>
            <person name="Volff J.N."/>
            <person name="Philippe H."/>
            <person name="Lenhard B."/>
            <person name="Roest Crollius H."/>
            <person name="Wincker P."/>
            <person name="Chourrout D."/>
        </authorList>
    </citation>
    <scope>NUCLEOTIDE SEQUENCE [LARGE SCALE GENOMIC DNA]</scope>
</reference>
<dbReference type="FunFam" id="3.30.160.60:FF:000145">
    <property type="entry name" value="Zinc finger protein 574"/>
    <property type="match status" value="1"/>
</dbReference>
<evidence type="ECO:0000256" key="2">
    <source>
        <dbReference type="ARBA" id="ARBA00022723"/>
    </source>
</evidence>
<evidence type="ECO:0000256" key="3">
    <source>
        <dbReference type="ARBA" id="ARBA00022737"/>
    </source>
</evidence>
<keyword evidence="2" id="KW-0479">Metal-binding</keyword>
<comment type="subcellular location">
    <subcellularLocation>
        <location evidence="1">Nucleus</location>
    </subcellularLocation>
</comment>
<dbReference type="AlphaFoldDB" id="E4XMM9"/>
<accession>E4XMM9</accession>
<dbReference type="SUPFAM" id="SSF57667">
    <property type="entry name" value="beta-beta-alpha zinc fingers"/>
    <property type="match status" value="2"/>
</dbReference>
<feature type="domain" description="C2H2-type" evidence="9">
    <location>
        <begin position="189"/>
        <end position="217"/>
    </location>
</feature>
<dbReference type="GO" id="GO:0005634">
    <property type="term" value="C:nucleus"/>
    <property type="evidence" value="ECO:0007669"/>
    <property type="project" value="UniProtKB-SubCell"/>
</dbReference>
<evidence type="ECO:0000256" key="1">
    <source>
        <dbReference type="ARBA" id="ARBA00004123"/>
    </source>
</evidence>
<keyword evidence="5" id="KW-0862">Zinc</keyword>
<dbReference type="PANTHER" id="PTHR24379">
    <property type="entry name" value="KRAB AND ZINC FINGER DOMAIN-CONTAINING"/>
    <property type="match status" value="1"/>
</dbReference>
<dbReference type="Gene3D" id="3.30.160.60">
    <property type="entry name" value="Classic Zinc Finger"/>
    <property type="match status" value="2"/>
</dbReference>
<evidence type="ECO:0000313" key="11">
    <source>
        <dbReference type="Proteomes" id="UP000001307"/>
    </source>
</evidence>
<protein>
    <recommendedName>
        <fullName evidence="9">C2H2-type domain-containing protein</fullName>
    </recommendedName>
</protein>
<feature type="domain" description="C2H2-type" evidence="9">
    <location>
        <begin position="147"/>
        <end position="174"/>
    </location>
</feature>
<feature type="domain" description="C2H2-type" evidence="9">
    <location>
        <begin position="217"/>
        <end position="244"/>
    </location>
</feature>
<keyword evidence="4 7" id="KW-0863">Zinc-finger</keyword>
<feature type="compositionally biased region" description="Acidic residues" evidence="8">
    <location>
        <begin position="300"/>
        <end position="310"/>
    </location>
</feature>
<dbReference type="PROSITE" id="PS50157">
    <property type="entry name" value="ZINC_FINGER_C2H2_2"/>
    <property type="match status" value="3"/>
</dbReference>
<dbReference type="GO" id="GO:0008270">
    <property type="term" value="F:zinc ion binding"/>
    <property type="evidence" value="ECO:0007669"/>
    <property type="project" value="UniProtKB-KW"/>
</dbReference>
<gene>
    <name evidence="10" type="ORF">GSOID_T00015423001</name>
</gene>
<evidence type="ECO:0000256" key="4">
    <source>
        <dbReference type="ARBA" id="ARBA00022771"/>
    </source>
</evidence>
<dbReference type="FunFam" id="3.30.160.60:FF:001297">
    <property type="entry name" value="Zinc finger and SCAN domain-containing protein 2"/>
    <property type="match status" value="1"/>
</dbReference>
<dbReference type="InterPro" id="IPR036236">
    <property type="entry name" value="Znf_C2H2_sf"/>
</dbReference>
<evidence type="ECO:0000259" key="9">
    <source>
        <dbReference type="PROSITE" id="PS50157"/>
    </source>
</evidence>
<keyword evidence="6" id="KW-0539">Nucleus</keyword>
<dbReference type="InterPro" id="IPR013087">
    <property type="entry name" value="Znf_C2H2_type"/>
</dbReference>
<keyword evidence="11" id="KW-1185">Reference proteome</keyword>
<organism evidence="10">
    <name type="scientific">Oikopleura dioica</name>
    <name type="common">Tunicate</name>
    <dbReference type="NCBI Taxonomy" id="34765"/>
    <lineage>
        <taxon>Eukaryota</taxon>
        <taxon>Metazoa</taxon>
        <taxon>Chordata</taxon>
        <taxon>Tunicata</taxon>
        <taxon>Appendicularia</taxon>
        <taxon>Copelata</taxon>
        <taxon>Oikopleuridae</taxon>
        <taxon>Oikopleura</taxon>
    </lineage>
</organism>
<feature type="region of interest" description="Disordered" evidence="8">
    <location>
        <begin position="242"/>
        <end position="314"/>
    </location>
</feature>
<dbReference type="OrthoDB" id="6040519at2759"/>
<dbReference type="EMBL" id="FN653078">
    <property type="protein sequence ID" value="CBY11236.1"/>
    <property type="molecule type" value="Genomic_DNA"/>
</dbReference>
<sequence length="492" mass="56868">MEEDAPLSPRENKTLSTRTRKKISTTYSSDCIENMGELKIADSLEQNSNQSNNSAQEIIKFDYDAFDNENESEIEEIENSITEDPPTENYKVNTSTVSTSCEVGTTSNGTLIRTCSICKEHFNDAPQYREHMSTKHSDVAWQKLPQFECPECGKMFSQHSNMRRHHRIHTGKLTLQDNLPNRQLGESLFDCNICGRGFIQKVALQYHQSTMHSDGTNDCKICGKVFKDSADLKVHIRVHTGRKAGSSVKEIGKTDNVKKEKTPRRSKKDDVKSEFASPQPANNSSRSSLLRKRKRKSEIEDMDDEEEDEDSPKTYTCPICTTNVEFTRREFLDQHLLHHEGRLHGRPSFPGEPLKQISETDQNQFKTCPKCGIKYQRRHTDCLAILQRKRPRRPEVEKANHEKMMEELYKNCPFKMKRSKTMKSIEIDNESAEEEIEPVQKIDRVRRIPREFSCKRIEGTNCTYTTRLEALFREHILTHVTEKLKKEGLLDS</sequence>
<dbReference type="Proteomes" id="UP000001307">
    <property type="component" value="Unassembled WGS sequence"/>
</dbReference>
<dbReference type="PANTHER" id="PTHR24379:SF121">
    <property type="entry name" value="C2H2-TYPE DOMAIN-CONTAINING PROTEIN"/>
    <property type="match status" value="1"/>
</dbReference>
<dbReference type="Pfam" id="PF12874">
    <property type="entry name" value="zf-met"/>
    <property type="match status" value="1"/>
</dbReference>
<dbReference type="InParanoid" id="E4XMM9"/>
<keyword evidence="3" id="KW-0677">Repeat</keyword>
<feature type="region of interest" description="Disordered" evidence="8">
    <location>
        <begin position="1"/>
        <end position="20"/>
    </location>
</feature>
<evidence type="ECO:0000256" key="8">
    <source>
        <dbReference type="SAM" id="MobiDB-lite"/>
    </source>
</evidence>
<dbReference type="Pfam" id="PF00096">
    <property type="entry name" value="zf-C2H2"/>
    <property type="match status" value="3"/>
</dbReference>
<evidence type="ECO:0000256" key="5">
    <source>
        <dbReference type="ARBA" id="ARBA00022833"/>
    </source>
</evidence>
<name>E4XMM9_OIKDI</name>
<dbReference type="PROSITE" id="PS00028">
    <property type="entry name" value="ZINC_FINGER_C2H2_1"/>
    <property type="match status" value="2"/>
</dbReference>
<proteinExistence type="predicted"/>
<feature type="compositionally biased region" description="Basic and acidic residues" evidence="8">
    <location>
        <begin position="250"/>
        <end position="260"/>
    </location>
</feature>
<evidence type="ECO:0000313" key="10">
    <source>
        <dbReference type="EMBL" id="CBY11236.1"/>
    </source>
</evidence>
<dbReference type="SMART" id="SM00355">
    <property type="entry name" value="ZnF_C2H2"/>
    <property type="match status" value="6"/>
</dbReference>